<evidence type="ECO:0000256" key="8">
    <source>
        <dbReference type="ARBA" id="ARBA00023014"/>
    </source>
</evidence>
<keyword evidence="5" id="KW-0274">FAD</keyword>
<keyword evidence="13" id="KW-1185">Reference proteome</keyword>
<comment type="similarity">
    <text evidence="9">In the N-terminal section; belongs to the FAD-binding oxidoreductase type 6 family.</text>
</comment>
<name>A0ABT0PCN4_9GAMM</name>
<dbReference type="CDD" id="cd00207">
    <property type="entry name" value="fer2"/>
    <property type="match status" value="1"/>
</dbReference>
<dbReference type="SUPFAM" id="SSF52343">
    <property type="entry name" value="Ferredoxin reductase-like, C-terminal NADP-linked domain"/>
    <property type="match status" value="1"/>
</dbReference>
<dbReference type="Gene3D" id="3.10.20.30">
    <property type="match status" value="1"/>
</dbReference>
<protein>
    <submittedName>
        <fullName evidence="12">Hybrid-cluster NAD(P)-dependent oxidoreductase</fullName>
    </submittedName>
</protein>
<dbReference type="PROSITE" id="PS51085">
    <property type="entry name" value="2FE2S_FER_2"/>
    <property type="match status" value="1"/>
</dbReference>
<dbReference type="PRINTS" id="PR00406">
    <property type="entry name" value="CYTB5RDTASE"/>
</dbReference>
<dbReference type="Pfam" id="PF00111">
    <property type="entry name" value="Fer2"/>
    <property type="match status" value="1"/>
</dbReference>
<keyword evidence="7" id="KW-0408">Iron</keyword>
<dbReference type="InterPro" id="IPR008333">
    <property type="entry name" value="Cbr1-like_FAD-bd_dom"/>
</dbReference>
<accession>A0ABT0PCN4</accession>
<evidence type="ECO:0000256" key="9">
    <source>
        <dbReference type="ARBA" id="ARBA00061434"/>
    </source>
</evidence>
<keyword evidence="6" id="KW-0560">Oxidoreductase</keyword>
<evidence type="ECO:0000259" key="11">
    <source>
        <dbReference type="PROSITE" id="PS51384"/>
    </source>
</evidence>
<evidence type="ECO:0000256" key="7">
    <source>
        <dbReference type="ARBA" id="ARBA00023004"/>
    </source>
</evidence>
<dbReference type="InterPro" id="IPR017927">
    <property type="entry name" value="FAD-bd_FR_type"/>
</dbReference>
<dbReference type="RefSeq" id="WP_249697891.1">
    <property type="nucleotide sequence ID" value="NZ_JAMFLX010000003.1"/>
</dbReference>
<keyword evidence="4" id="KW-0479">Metal-binding</keyword>
<dbReference type="InterPro" id="IPR017938">
    <property type="entry name" value="Riboflavin_synthase-like_b-brl"/>
</dbReference>
<reference evidence="12 13" key="1">
    <citation type="submission" date="2022-05" db="EMBL/GenBank/DDBJ databases">
        <authorList>
            <person name="Park J.-S."/>
        </authorList>
    </citation>
    <scope>NUCLEOTIDE SEQUENCE [LARGE SCALE GENOMIC DNA]</scope>
    <source>
        <strain evidence="12 13">2012CJ34-2</strain>
    </source>
</reference>
<comment type="cofactor">
    <cofactor evidence="1">
        <name>FAD</name>
        <dbReference type="ChEBI" id="CHEBI:57692"/>
    </cofactor>
</comment>
<dbReference type="InterPro" id="IPR036010">
    <property type="entry name" value="2Fe-2S_ferredoxin-like_sf"/>
</dbReference>
<dbReference type="Gene3D" id="2.40.30.10">
    <property type="entry name" value="Translation factors"/>
    <property type="match status" value="1"/>
</dbReference>
<feature type="domain" description="FAD-binding FR-type" evidence="11">
    <location>
        <begin position="18"/>
        <end position="121"/>
    </location>
</feature>
<sequence length="356" mass="39239">MQISENFRQLTDAQAWEHGTVELVCQRVIKETHDVSSFVFQTVPARRFTYKPGQFVTLQTEIDGEQTYRSYTISSSPSRPYTLDLTIKRVEGGKMSGWLLDNLKEGDTIKAMGPDGGFNIVDLPDQNLLFLSASCGITPMMSMSRWLLDTNADVNIHFVHCGATAEDLLFVPELDAMAKNHSNFKLEFVVEDKEGFLDKERLNKVVTDLHQRHAYSCGSPNFMAAVESMLEASNFDMANYHFEKFTADLVAADADSEGGAEDGSNEGNGEQYQVSLEKSGKAVTVDPSDLVLDTLLGQQAPVIGACRQGVCGACKVKIIEGEVDSTSQMTLTSQEIEQGFVLSCCSKPKSDLRIEI</sequence>
<dbReference type="SUPFAM" id="SSF54292">
    <property type="entry name" value="2Fe-2S ferredoxin-like"/>
    <property type="match status" value="1"/>
</dbReference>
<comment type="caution">
    <text evidence="12">The sequence shown here is derived from an EMBL/GenBank/DDBJ whole genome shotgun (WGS) entry which is preliminary data.</text>
</comment>
<evidence type="ECO:0000313" key="12">
    <source>
        <dbReference type="EMBL" id="MCL6269063.1"/>
    </source>
</evidence>
<dbReference type="Pfam" id="PF00175">
    <property type="entry name" value="NAD_binding_1"/>
    <property type="match status" value="1"/>
</dbReference>
<evidence type="ECO:0000256" key="1">
    <source>
        <dbReference type="ARBA" id="ARBA00001974"/>
    </source>
</evidence>
<evidence type="ECO:0000256" key="2">
    <source>
        <dbReference type="ARBA" id="ARBA00022630"/>
    </source>
</evidence>
<gene>
    <name evidence="12" type="ORF">M3P05_03790</name>
</gene>
<dbReference type="Gene3D" id="3.40.50.80">
    <property type="entry name" value="Nucleotide-binding domain of ferredoxin-NADP reductase (FNR) module"/>
    <property type="match status" value="1"/>
</dbReference>
<dbReference type="InterPro" id="IPR006058">
    <property type="entry name" value="2Fe2S_fd_BS"/>
</dbReference>
<proteinExistence type="inferred from homology"/>
<evidence type="ECO:0000313" key="13">
    <source>
        <dbReference type="Proteomes" id="UP001203338"/>
    </source>
</evidence>
<dbReference type="InterPro" id="IPR039261">
    <property type="entry name" value="FNR_nucleotide-bd"/>
</dbReference>
<dbReference type="InterPro" id="IPR001433">
    <property type="entry name" value="OxRdtase_FAD/NAD-bd"/>
</dbReference>
<keyword evidence="3" id="KW-0001">2Fe-2S</keyword>
<dbReference type="Pfam" id="PF00970">
    <property type="entry name" value="FAD_binding_6"/>
    <property type="match status" value="1"/>
</dbReference>
<dbReference type="InterPro" id="IPR012675">
    <property type="entry name" value="Beta-grasp_dom_sf"/>
</dbReference>
<dbReference type="PROSITE" id="PS51384">
    <property type="entry name" value="FAD_FR"/>
    <property type="match status" value="1"/>
</dbReference>
<dbReference type="InterPro" id="IPR001041">
    <property type="entry name" value="2Fe-2S_ferredoxin-type"/>
</dbReference>
<dbReference type="Proteomes" id="UP001203338">
    <property type="component" value="Unassembled WGS sequence"/>
</dbReference>
<evidence type="ECO:0000256" key="4">
    <source>
        <dbReference type="ARBA" id="ARBA00022723"/>
    </source>
</evidence>
<feature type="domain" description="2Fe-2S ferredoxin-type" evidence="10">
    <location>
        <begin position="272"/>
        <end position="356"/>
    </location>
</feature>
<dbReference type="PANTHER" id="PTHR47354:SF6">
    <property type="entry name" value="NADH OXIDOREDUCTASE HCR"/>
    <property type="match status" value="1"/>
</dbReference>
<evidence type="ECO:0000256" key="6">
    <source>
        <dbReference type="ARBA" id="ARBA00023002"/>
    </source>
</evidence>
<evidence type="ECO:0000256" key="5">
    <source>
        <dbReference type="ARBA" id="ARBA00022827"/>
    </source>
</evidence>
<keyword evidence="8" id="KW-0411">Iron-sulfur</keyword>
<dbReference type="PANTHER" id="PTHR47354">
    <property type="entry name" value="NADH OXIDOREDUCTASE HCR"/>
    <property type="match status" value="1"/>
</dbReference>
<dbReference type="EMBL" id="JAMFLX010000003">
    <property type="protein sequence ID" value="MCL6269063.1"/>
    <property type="molecule type" value="Genomic_DNA"/>
</dbReference>
<evidence type="ECO:0000259" key="10">
    <source>
        <dbReference type="PROSITE" id="PS51085"/>
    </source>
</evidence>
<evidence type="ECO:0000256" key="3">
    <source>
        <dbReference type="ARBA" id="ARBA00022714"/>
    </source>
</evidence>
<dbReference type="SUPFAM" id="SSF63380">
    <property type="entry name" value="Riboflavin synthase domain-like"/>
    <property type="match status" value="1"/>
</dbReference>
<dbReference type="PROSITE" id="PS00197">
    <property type="entry name" value="2FE2S_FER_1"/>
    <property type="match status" value="1"/>
</dbReference>
<keyword evidence="2" id="KW-0285">Flavoprotein</keyword>
<dbReference type="InterPro" id="IPR050415">
    <property type="entry name" value="MRET"/>
</dbReference>
<organism evidence="12 13">
    <name type="scientific">Parendozoicomonas callyspongiae</name>
    <dbReference type="NCBI Taxonomy" id="2942213"/>
    <lineage>
        <taxon>Bacteria</taxon>
        <taxon>Pseudomonadati</taxon>
        <taxon>Pseudomonadota</taxon>
        <taxon>Gammaproteobacteria</taxon>
        <taxon>Oceanospirillales</taxon>
        <taxon>Endozoicomonadaceae</taxon>
        <taxon>Parendozoicomonas</taxon>
    </lineage>
</organism>
<dbReference type="CDD" id="cd06215">
    <property type="entry name" value="FNR_iron_sulfur_binding_1"/>
    <property type="match status" value="1"/>
</dbReference>